<reference evidence="1 2" key="1">
    <citation type="submission" date="2019-07" db="EMBL/GenBank/DDBJ databases">
        <authorList>
            <person name="Li J."/>
        </authorList>
    </citation>
    <scope>NUCLEOTIDE SEQUENCE [LARGE SCALE GENOMIC DNA]</scope>
    <source>
        <strain evidence="1 2">TKL69</strain>
    </source>
</reference>
<sequence>MKFIHTADLEEKVLQDFFADKWNDFEEKESLKQYGYLVEYEGSYKAYFALSPVKRNGLWLKSLYMKEGVPATFPLAIMESAIALAKDKEGDFLFVYSHQTTLDTLLDMIHFTQVDTPAFAQELLKDQGNWWMIEVK</sequence>
<dbReference type="EMBL" id="CP041666">
    <property type="protein sequence ID" value="QDP41673.1"/>
    <property type="molecule type" value="Genomic_DNA"/>
</dbReference>
<dbReference type="AlphaFoldDB" id="A0A516KJT8"/>
<dbReference type="OrthoDB" id="2970403at2"/>
<dbReference type="RefSeq" id="WP_143896453.1">
    <property type="nucleotide sequence ID" value="NZ_CP041666.1"/>
</dbReference>
<proteinExistence type="predicted"/>
<evidence type="ECO:0000313" key="1">
    <source>
        <dbReference type="EMBL" id="QDP41673.1"/>
    </source>
</evidence>
<organism evidence="1 2">
    <name type="scientific">Radiobacillus deserti</name>
    <dbReference type="NCBI Taxonomy" id="2594883"/>
    <lineage>
        <taxon>Bacteria</taxon>
        <taxon>Bacillati</taxon>
        <taxon>Bacillota</taxon>
        <taxon>Bacilli</taxon>
        <taxon>Bacillales</taxon>
        <taxon>Bacillaceae</taxon>
        <taxon>Radiobacillus</taxon>
    </lineage>
</organism>
<accession>A0A516KJT8</accession>
<keyword evidence="2" id="KW-1185">Reference proteome</keyword>
<dbReference type="Proteomes" id="UP000315215">
    <property type="component" value="Chromosome"/>
</dbReference>
<name>A0A516KJT8_9BACI</name>
<gene>
    <name evidence="1" type="ORF">FN924_16735</name>
</gene>
<evidence type="ECO:0008006" key="3">
    <source>
        <dbReference type="Google" id="ProtNLM"/>
    </source>
</evidence>
<protein>
    <recommendedName>
        <fullName evidence="3">GNAT family N-acetyltransferase</fullName>
    </recommendedName>
</protein>
<evidence type="ECO:0000313" key="2">
    <source>
        <dbReference type="Proteomes" id="UP000315215"/>
    </source>
</evidence>
<dbReference type="KEGG" id="aqt:FN924_16735"/>